<comment type="caution">
    <text evidence="5">The sequence shown here is derived from an EMBL/GenBank/DDBJ whole genome shotgun (WGS) entry which is preliminary data.</text>
</comment>
<dbReference type="RefSeq" id="WP_344832167.1">
    <property type="nucleotide sequence ID" value="NZ_BAAAUV010000012.1"/>
</dbReference>
<evidence type="ECO:0000256" key="2">
    <source>
        <dbReference type="ARBA" id="ARBA00022827"/>
    </source>
</evidence>
<evidence type="ECO:0000313" key="5">
    <source>
        <dbReference type="EMBL" id="GAA3222244.1"/>
    </source>
</evidence>
<keyword evidence="1" id="KW-0285">Flavoprotein</keyword>
<dbReference type="Gene3D" id="3.30.465.10">
    <property type="match status" value="1"/>
</dbReference>
<dbReference type="SUPFAM" id="SSF55103">
    <property type="entry name" value="FAD-linked oxidases, C-terminal domain"/>
    <property type="match status" value="1"/>
</dbReference>
<name>A0ABP6QH20_9ACTN</name>
<dbReference type="PANTHER" id="PTHR43762:SF1">
    <property type="entry name" value="D-ARABINONO-1,4-LACTONE OXIDASE"/>
    <property type="match status" value="1"/>
</dbReference>
<feature type="domain" description="FAD-binding PCMH-type" evidence="4">
    <location>
        <begin position="67"/>
        <end position="256"/>
    </location>
</feature>
<organism evidence="5 6">
    <name type="scientific">Actinocorallia longicatena</name>
    <dbReference type="NCBI Taxonomy" id="111803"/>
    <lineage>
        <taxon>Bacteria</taxon>
        <taxon>Bacillati</taxon>
        <taxon>Actinomycetota</taxon>
        <taxon>Actinomycetes</taxon>
        <taxon>Streptosporangiales</taxon>
        <taxon>Thermomonosporaceae</taxon>
        <taxon>Actinocorallia</taxon>
    </lineage>
</organism>
<dbReference type="Gene3D" id="3.40.462.10">
    <property type="entry name" value="FAD-linked oxidases, C-terminal domain"/>
    <property type="match status" value="1"/>
</dbReference>
<dbReference type="Pfam" id="PF01565">
    <property type="entry name" value="FAD_binding_4"/>
    <property type="match status" value="1"/>
</dbReference>
<keyword evidence="2" id="KW-0274">FAD</keyword>
<dbReference type="InterPro" id="IPR006311">
    <property type="entry name" value="TAT_signal"/>
</dbReference>
<accession>A0ABP6QH20</accession>
<evidence type="ECO:0000313" key="6">
    <source>
        <dbReference type="Proteomes" id="UP001501237"/>
    </source>
</evidence>
<dbReference type="EMBL" id="BAAAUV010000012">
    <property type="protein sequence ID" value="GAA3222244.1"/>
    <property type="molecule type" value="Genomic_DNA"/>
</dbReference>
<dbReference type="Proteomes" id="UP001501237">
    <property type="component" value="Unassembled WGS sequence"/>
</dbReference>
<dbReference type="InterPro" id="IPR016169">
    <property type="entry name" value="FAD-bd_PCMH_sub2"/>
</dbReference>
<dbReference type="InterPro" id="IPR006094">
    <property type="entry name" value="Oxid_FAD_bind_N"/>
</dbReference>
<keyword evidence="3" id="KW-0560">Oxidoreductase</keyword>
<dbReference type="InterPro" id="IPR016166">
    <property type="entry name" value="FAD-bd_PCMH"/>
</dbReference>
<dbReference type="InterPro" id="IPR016170">
    <property type="entry name" value="Cytok_DH_C_sf"/>
</dbReference>
<dbReference type="InterPro" id="IPR016171">
    <property type="entry name" value="Vanillyl_alc_oxidase_C-sub2"/>
</dbReference>
<evidence type="ECO:0000256" key="1">
    <source>
        <dbReference type="ARBA" id="ARBA00022630"/>
    </source>
</evidence>
<dbReference type="PROSITE" id="PS51387">
    <property type="entry name" value="FAD_PCMH"/>
    <property type="match status" value="1"/>
</dbReference>
<dbReference type="InterPro" id="IPR016167">
    <property type="entry name" value="FAD-bd_PCMH_sub1"/>
</dbReference>
<proteinExistence type="predicted"/>
<sequence>MNDPTQHPRPTRRTVIGTAGAAALATALGWTPAFRVPAAHAAALPTPPAFPAGIPLYQQAFENWSGEIHIEAAWTCAPATPADIVTIANWAHANGYRVRARGMGHNWSPLMTSDGENVDHTIFLDTTQHLTAVTVNTGTPRTVTVQTGCQMDRLMQILEDDNLGFMSIPFPGGITIGGVLAINAHGSSVPATGETRPSGMTYGSMSNTIRSLTAVVWNGSAYTLKTFQRTDPHIGAFLSHLGRALITEVTLQVGTNQNIRCQSWYSTQVGDVFAPPASAGSNSFSKLVDKYGRVEVLWFPFTTVPWIKMWSVAPSKPLLSKKVTSPYNYTFVNFVSEEQSDFVADIVNGDVIGTSTFTNSQMAVVGSGLIVTGTWDIWGKSKNTWLWVERTTLRIVETGFAVITSRANIQRVVHEFYVKYRATVEAYKAQGKYPMNMPFEIRVNGLDQPAEVDGITGAATPLLSSLRPRPDHPEWNVCVWIDMGTIPGTPESDAFYSEMEAWILANYTGTYAGVRPEWSKAWACAPGGAWTDTTRITGYKNAMNAGQPATSNYDTARTILNSYDPARTFSSTFLDTLLP</sequence>
<dbReference type="InterPro" id="IPR016164">
    <property type="entry name" value="FAD-linked_Oxase-like_C"/>
</dbReference>
<evidence type="ECO:0000259" key="4">
    <source>
        <dbReference type="PROSITE" id="PS51387"/>
    </source>
</evidence>
<protein>
    <submittedName>
        <fullName evidence="5">Cholesterol oxidase substrate-binding domain-containing protein</fullName>
    </submittedName>
</protein>
<dbReference type="Gene3D" id="1.10.45.10">
    <property type="entry name" value="Vanillyl-alcohol Oxidase, Chain A, domain 4"/>
    <property type="match status" value="1"/>
</dbReference>
<dbReference type="InterPro" id="IPR010031">
    <property type="entry name" value="FAD_lactone_oxidase-like"/>
</dbReference>
<dbReference type="PANTHER" id="PTHR43762">
    <property type="entry name" value="L-GULONOLACTONE OXIDASE"/>
    <property type="match status" value="1"/>
</dbReference>
<dbReference type="Gene3D" id="3.30.43.10">
    <property type="entry name" value="Uridine Diphospho-n-acetylenolpyruvylglucosamine Reductase, domain 2"/>
    <property type="match status" value="1"/>
</dbReference>
<evidence type="ECO:0000256" key="3">
    <source>
        <dbReference type="ARBA" id="ARBA00023002"/>
    </source>
</evidence>
<dbReference type="InterPro" id="IPR015213">
    <property type="entry name" value="Cholesterol_OX_subst-bd"/>
</dbReference>
<reference evidence="6" key="1">
    <citation type="journal article" date="2019" name="Int. J. Syst. Evol. Microbiol.">
        <title>The Global Catalogue of Microorganisms (GCM) 10K type strain sequencing project: providing services to taxonomists for standard genome sequencing and annotation.</title>
        <authorList>
            <consortium name="The Broad Institute Genomics Platform"/>
            <consortium name="The Broad Institute Genome Sequencing Center for Infectious Disease"/>
            <person name="Wu L."/>
            <person name="Ma J."/>
        </authorList>
    </citation>
    <scope>NUCLEOTIDE SEQUENCE [LARGE SCALE GENOMIC DNA]</scope>
    <source>
        <strain evidence="6">JCM 9377</strain>
    </source>
</reference>
<gene>
    <name evidence="5" type="ORF">GCM10010468_47940</name>
</gene>
<dbReference type="Pfam" id="PF09129">
    <property type="entry name" value="Chol_subst-bind"/>
    <property type="match status" value="1"/>
</dbReference>
<dbReference type="SUPFAM" id="SSF56176">
    <property type="entry name" value="FAD-binding/transporter-associated domain-like"/>
    <property type="match status" value="1"/>
</dbReference>
<keyword evidence="6" id="KW-1185">Reference proteome</keyword>
<dbReference type="PROSITE" id="PS51318">
    <property type="entry name" value="TAT"/>
    <property type="match status" value="1"/>
</dbReference>
<dbReference type="InterPro" id="IPR036318">
    <property type="entry name" value="FAD-bd_PCMH-like_sf"/>
</dbReference>